<comment type="subcellular location">
    <subcellularLocation>
        <location evidence="14">Cell membrane</location>
        <topology evidence="14">Peripheral membrane protein</topology>
    </subcellularLocation>
    <subcellularLocation>
        <location evidence="2">Membrane</location>
        <topology evidence="2">Peripheral membrane protein</topology>
    </subcellularLocation>
</comment>
<dbReference type="Proteomes" id="UP000095094">
    <property type="component" value="Unassembled WGS sequence"/>
</dbReference>
<comment type="caution">
    <text evidence="18">The sequence shown here is derived from an EMBL/GenBank/DDBJ whole genome shotgun (WGS) entry which is preliminary data.</text>
</comment>
<dbReference type="InterPro" id="IPR004100">
    <property type="entry name" value="ATPase_F1/V1/A1_a/bsu_N"/>
</dbReference>
<organism evidence="18 19">
    <name type="scientific">Enterococcus termitis</name>
    <dbReference type="NCBI Taxonomy" id="332950"/>
    <lineage>
        <taxon>Bacteria</taxon>
        <taxon>Bacillati</taxon>
        <taxon>Bacillota</taxon>
        <taxon>Bacilli</taxon>
        <taxon>Lactobacillales</taxon>
        <taxon>Enterococcaceae</taxon>
        <taxon>Enterococcus</taxon>
    </lineage>
</organism>
<comment type="similarity">
    <text evidence="3 14">Belongs to the ATPase alpha/beta chains family.</text>
</comment>
<dbReference type="InterPro" id="IPR000793">
    <property type="entry name" value="ATP_synth_asu_C"/>
</dbReference>
<evidence type="ECO:0000256" key="9">
    <source>
        <dbReference type="ARBA" id="ARBA00022967"/>
    </source>
</evidence>
<evidence type="ECO:0000256" key="11">
    <source>
        <dbReference type="ARBA" id="ARBA00023136"/>
    </source>
</evidence>
<name>A0A1E5GJI8_9ENTE</name>
<keyword evidence="4 14" id="KW-0813">Transport</keyword>
<dbReference type="CDD" id="cd01132">
    <property type="entry name" value="F1-ATPase_alpha_CD"/>
    <property type="match status" value="1"/>
</dbReference>
<dbReference type="Gene3D" id="3.40.50.300">
    <property type="entry name" value="P-loop containing nucleotide triphosphate hydrolases"/>
    <property type="match status" value="1"/>
</dbReference>
<evidence type="ECO:0000259" key="17">
    <source>
        <dbReference type="Pfam" id="PF02874"/>
    </source>
</evidence>
<dbReference type="Pfam" id="PF00306">
    <property type="entry name" value="ATP-synt_ab_C"/>
    <property type="match status" value="1"/>
</dbReference>
<evidence type="ECO:0000256" key="12">
    <source>
        <dbReference type="ARBA" id="ARBA00023196"/>
    </source>
</evidence>
<dbReference type="InterPro" id="IPR020003">
    <property type="entry name" value="ATPase_a/bsu_AS"/>
</dbReference>
<dbReference type="GO" id="GO:0005524">
    <property type="term" value="F:ATP binding"/>
    <property type="evidence" value="ECO:0007669"/>
    <property type="project" value="UniProtKB-UniRule"/>
</dbReference>
<dbReference type="InterPro" id="IPR038376">
    <property type="entry name" value="ATP_synth_asu_C_sf"/>
</dbReference>
<dbReference type="SUPFAM" id="SSF50615">
    <property type="entry name" value="N-terminal domain of alpha and beta subunits of F1 ATP synthase"/>
    <property type="match status" value="1"/>
</dbReference>
<dbReference type="RefSeq" id="WP_069664112.1">
    <property type="nucleotide sequence ID" value="NZ_JBHUJJ010000001.1"/>
</dbReference>
<evidence type="ECO:0000256" key="13">
    <source>
        <dbReference type="ARBA" id="ARBA00023310"/>
    </source>
</evidence>
<dbReference type="CDD" id="cd18116">
    <property type="entry name" value="ATP-synt_F1_alpha_N"/>
    <property type="match status" value="1"/>
</dbReference>
<dbReference type="GO" id="GO:0005886">
    <property type="term" value="C:plasma membrane"/>
    <property type="evidence" value="ECO:0007669"/>
    <property type="project" value="UniProtKB-SubCell"/>
</dbReference>
<evidence type="ECO:0000256" key="10">
    <source>
        <dbReference type="ARBA" id="ARBA00023065"/>
    </source>
</evidence>
<keyword evidence="6 14" id="KW-0547">Nucleotide-binding</keyword>
<dbReference type="InterPro" id="IPR033732">
    <property type="entry name" value="ATP_synth_F1_a_nt-bd_dom"/>
</dbReference>
<dbReference type="InterPro" id="IPR000194">
    <property type="entry name" value="ATPase_F1/V1/A1_a/bsu_nucl-bd"/>
</dbReference>
<evidence type="ECO:0000256" key="5">
    <source>
        <dbReference type="ARBA" id="ARBA00022475"/>
    </source>
</evidence>
<evidence type="ECO:0000259" key="16">
    <source>
        <dbReference type="Pfam" id="PF00306"/>
    </source>
</evidence>
<keyword evidence="9 14" id="KW-1278">Translocase</keyword>
<keyword evidence="13 14" id="KW-0066">ATP synthesis</keyword>
<dbReference type="Pfam" id="PF02874">
    <property type="entry name" value="ATP-synt_ab_N"/>
    <property type="match status" value="1"/>
</dbReference>
<dbReference type="PATRIC" id="fig|332950.4.peg.2708"/>
<keyword evidence="10 14" id="KW-0406">Ion transport</keyword>
<keyword evidence="8 14" id="KW-0067">ATP-binding</keyword>
<feature type="site" description="Required for activity" evidence="14">
    <location>
        <position position="362"/>
    </location>
</feature>
<dbReference type="PANTHER" id="PTHR48082">
    <property type="entry name" value="ATP SYNTHASE SUBUNIT ALPHA, MITOCHONDRIAL"/>
    <property type="match status" value="1"/>
</dbReference>
<evidence type="ECO:0000256" key="2">
    <source>
        <dbReference type="ARBA" id="ARBA00004170"/>
    </source>
</evidence>
<dbReference type="HAMAP" id="MF_01346">
    <property type="entry name" value="ATP_synth_alpha_bact"/>
    <property type="match status" value="1"/>
</dbReference>
<dbReference type="SUPFAM" id="SSF52540">
    <property type="entry name" value="P-loop containing nucleoside triphosphate hydrolases"/>
    <property type="match status" value="1"/>
</dbReference>
<dbReference type="AlphaFoldDB" id="A0A1E5GJI8"/>
<feature type="binding site" evidence="14">
    <location>
        <begin position="169"/>
        <end position="176"/>
    </location>
    <ligand>
        <name>ATP</name>
        <dbReference type="ChEBI" id="CHEBI:30616"/>
    </ligand>
</feature>
<dbReference type="Gene3D" id="2.40.30.20">
    <property type="match status" value="1"/>
</dbReference>
<evidence type="ECO:0000259" key="15">
    <source>
        <dbReference type="Pfam" id="PF00006"/>
    </source>
</evidence>
<dbReference type="PROSITE" id="PS00152">
    <property type="entry name" value="ATPASE_ALPHA_BETA"/>
    <property type="match status" value="1"/>
</dbReference>
<dbReference type="PANTHER" id="PTHR48082:SF2">
    <property type="entry name" value="ATP SYNTHASE SUBUNIT ALPHA, MITOCHONDRIAL"/>
    <property type="match status" value="1"/>
</dbReference>
<evidence type="ECO:0000256" key="1">
    <source>
        <dbReference type="ARBA" id="ARBA00003784"/>
    </source>
</evidence>
<feature type="domain" description="ATP synthase alpha subunit C-terminal" evidence="16">
    <location>
        <begin position="371"/>
        <end position="494"/>
    </location>
</feature>
<dbReference type="EMBL" id="MIJY01000034">
    <property type="protein sequence ID" value="OEG12410.1"/>
    <property type="molecule type" value="Genomic_DNA"/>
</dbReference>
<keyword evidence="5 14" id="KW-1003">Cell membrane</keyword>
<evidence type="ECO:0000256" key="7">
    <source>
        <dbReference type="ARBA" id="ARBA00022781"/>
    </source>
</evidence>
<evidence type="ECO:0000256" key="6">
    <source>
        <dbReference type="ARBA" id="ARBA00022741"/>
    </source>
</evidence>
<evidence type="ECO:0000256" key="3">
    <source>
        <dbReference type="ARBA" id="ARBA00008936"/>
    </source>
</evidence>
<dbReference type="FunFam" id="3.40.50.300:FF:000002">
    <property type="entry name" value="ATP synthase subunit alpha"/>
    <property type="match status" value="1"/>
</dbReference>
<gene>
    <name evidence="14" type="primary">atpA</name>
    <name evidence="18" type="ORF">BCR25_07680</name>
</gene>
<reference evidence="19" key="1">
    <citation type="submission" date="2016-09" db="EMBL/GenBank/DDBJ databases">
        <authorList>
            <person name="Gulvik C.A."/>
        </authorList>
    </citation>
    <scope>NUCLEOTIDE SEQUENCE [LARGE SCALE GENOMIC DNA]</scope>
    <source>
        <strain evidence="19">LMG 8895</strain>
    </source>
</reference>
<dbReference type="GO" id="GO:0046933">
    <property type="term" value="F:proton-transporting ATP synthase activity, rotational mechanism"/>
    <property type="evidence" value="ECO:0007669"/>
    <property type="project" value="UniProtKB-UniRule"/>
</dbReference>
<feature type="domain" description="ATPase F1/V1/A1 complex alpha/beta subunit nucleotide-binding" evidence="15">
    <location>
        <begin position="149"/>
        <end position="364"/>
    </location>
</feature>
<evidence type="ECO:0000256" key="4">
    <source>
        <dbReference type="ARBA" id="ARBA00022448"/>
    </source>
</evidence>
<keyword evidence="7 14" id="KW-0375">Hydrogen ion transport</keyword>
<protein>
    <recommendedName>
        <fullName evidence="14">ATP synthase subunit alpha</fullName>
        <ecNumber evidence="14">7.1.2.2</ecNumber>
    </recommendedName>
    <alternativeName>
        <fullName evidence="14">ATP synthase F1 sector subunit alpha</fullName>
    </alternativeName>
    <alternativeName>
        <fullName evidence="14">F-ATPase subunit alpha</fullName>
    </alternativeName>
</protein>
<keyword evidence="12 14" id="KW-0139">CF(1)</keyword>
<evidence type="ECO:0000256" key="14">
    <source>
        <dbReference type="HAMAP-Rule" id="MF_01346"/>
    </source>
</evidence>
<dbReference type="SUPFAM" id="SSF47917">
    <property type="entry name" value="C-terminal domain of alpha and beta subunits of F1 ATP synthase"/>
    <property type="match status" value="1"/>
</dbReference>
<comment type="catalytic activity">
    <reaction evidence="14">
        <text>ATP + H2O + 4 H(+)(in) = ADP + phosphate + 5 H(+)(out)</text>
        <dbReference type="Rhea" id="RHEA:57720"/>
        <dbReference type="ChEBI" id="CHEBI:15377"/>
        <dbReference type="ChEBI" id="CHEBI:15378"/>
        <dbReference type="ChEBI" id="CHEBI:30616"/>
        <dbReference type="ChEBI" id="CHEBI:43474"/>
        <dbReference type="ChEBI" id="CHEBI:456216"/>
        <dbReference type="EC" id="7.1.2.2"/>
    </reaction>
</comment>
<dbReference type="InterPro" id="IPR036121">
    <property type="entry name" value="ATPase_F1/V1/A1_a/bsu_N_sf"/>
</dbReference>
<dbReference type="InterPro" id="IPR023366">
    <property type="entry name" value="ATP_synth_asu-like_sf"/>
</dbReference>
<dbReference type="FunFam" id="2.40.30.20:FF:000001">
    <property type="entry name" value="ATP synthase subunit alpha"/>
    <property type="match status" value="1"/>
</dbReference>
<dbReference type="Pfam" id="PF00006">
    <property type="entry name" value="ATP-synt_ab"/>
    <property type="match status" value="1"/>
</dbReference>
<dbReference type="InterPro" id="IPR027417">
    <property type="entry name" value="P-loop_NTPase"/>
</dbReference>
<dbReference type="CDD" id="cd18113">
    <property type="entry name" value="ATP-synt_F1_alpha_C"/>
    <property type="match status" value="1"/>
</dbReference>
<dbReference type="NCBIfam" id="NF009884">
    <property type="entry name" value="PRK13343.1"/>
    <property type="match status" value="1"/>
</dbReference>
<comment type="function">
    <text evidence="1 14">Produces ATP from ADP in the presence of a proton gradient across the membrane. The alpha chain is a regulatory subunit.</text>
</comment>
<dbReference type="OrthoDB" id="9803053at2"/>
<dbReference type="GO" id="GO:0045259">
    <property type="term" value="C:proton-transporting ATP synthase complex"/>
    <property type="evidence" value="ECO:0007669"/>
    <property type="project" value="UniProtKB-KW"/>
</dbReference>
<dbReference type="NCBIfam" id="TIGR00962">
    <property type="entry name" value="atpA"/>
    <property type="match status" value="1"/>
</dbReference>
<evidence type="ECO:0000313" key="18">
    <source>
        <dbReference type="EMBL" id="OEG12410.1"/>
    </source>
</evidence>
<dbReference type="FunFam" id="1.20.150.20:FF:000001">
    <property type="entry name" value="ATP synthase subunit alpha"/>
    <property type="match status" value="1"/>
</dbReference>
<keyword evidence="19" id="KW-1185">Reference proteome</keyword>
<keyword evidence="11 14" id="KW-0472">Membrane</keyword>
<accession>A0A1E5GJI8</accession>
<dbReference type="Gene3D" id="1.20.150.20">
    <property type="entry name" value="ATP synthase alpha/beta chain, C-terminal domain"/>
    <property type="match status" value="1"/>
</dbReference>
<evidence type="ECO:0000256" key="8">
    <source>
        <dbReference type="ARBA" id="ARBA00022840"/>
    </source>
</evidence>
<evidence type="ECO:0000313" key="19">
    <source>
        <dbReference type="Proteomes" id="UP000095094"/>
    </source>
</evidence>
<feature type="domain" description="ATPase F1/V1/A1 complex alpha/beta subunit N-terminal" evidence="17">
    <location>
        <begin position="25"/>
        <end position="92"/>
    </location>
</feature>
<sequence length="518" mass="56167">MAIKAEEISALIKEQIKNYQQELAVEEVGTVTYVGDGIARAHGLENAMSGELVEFSNGSYGMAQNLETNDVGIIILGDFETIREGDKVTRTGKIMEVPVGEAMIGRVVNPLGLPVDGLGEIKTDKTRPVEAAAPGVMQRKSVDEPMQTGLKAIDALVPIGRGQRELVIGDRKTGKTSIAIDTIINQKGQDVICIYVAIGQKESTVRNQVETLRQYGALDYTIVVTAGASQPAPLLYIAPYAGAAMGEEFMYNGKHVLIIFDDLSKQAVAYRELSLLLRRPPGREAYPGDVFYLHSRLLERAAKLSDELGGGSMTALPFVETQAGDISAYIPTNVISITDGQIFLESDLFYAGTRPAVDAGLSVSRVGGSAQIKAMKKVAGTLRLDLASYRELEAFTQFGSDLDAATQAKLNRGRRTVEILKQKLHAPLAVEKQVVILYALTRGFLDSISVAKILDFEAELFDYLEGKHPELFETIRTTKDLPESKDLDAAINEFKEIFSAADSKGSSAKDTLESIQNA</sequence>
<dbReference type="PIRSF" id="PIRSF039088">
    <property type="entry name" value="F_ATPase_subunit_alpha"/>
    <property type="match status" value="1"/>
</dbReference>
<proteinExistence type="inferred from homology"/>
<dbReference type="GO" id="GO:0043531">
    <property type="term" value="F:ADP binding"/>
    <property type="evidence" value="ECO:0007669"/>
    <property type="project" value="TreeGrafter"/>
</dbReference>
<dbReference type="InterPro" id="IPR005294">
    <property type="entry name" value="ATP_synth_F1_asu"/>
</dbReference>
<dbReference type="EC" id="7.1.2.2" evidence="14"/>